<dbReference type="RefSeq" id="WP_111273558.1">
    <property type="nucleotide sequence ID" value="NZ_QKWW01000120.1"/>
</dbReference>
<organism evidence="1 2">
    <name type="scientific">Paenibacillus silvae</name>
    <dbReference type="NCBI Taxonomy" id="1325358"/>
    <lineage>
        <taxon>Bacteria</taxon>
        <taxon>Bacillati</taxon>
        <taxon>Bacillota</taxon>
        <taxon>Bacilli</taxon>
        <taxon>Bacillales</taxon>
        <taxon>Paenibacillaceae</taxon>
        <taxon>Paenibacillus</taxon>
    </lineage>
</organism>
<dbReference type="Proteomes" id="UP000249204">
    <property type="component" value="Unassembled WGS sequence"/>
</dbReference>
<evidence type="ECO:0000313" key="2">
    <source>
        <dbReference type="Proteomes" id="UP000249204"/>
    </source>
</evidence>
<sequence>MNNFAIARDFEEGRTEFLREEYGPDCYTDDIGCAIIYDERSAIRELIDDEYAIKLKFDIDGGIEGYERVEL</sequence>
<comment type="caution">
    <text evidence="1">The sequence shown here is derived from an EMBL/GenBank/DDBJ whole genome shotgun (WGS) entry which is preliminary data.</text>
</comment>
<accession>A0A2W6N8F1</accession>
<reference evidence="1 2" key="1">
    <citation type="submission" date="2018-06" db="EMBL/GenBank/DDBJ databases">
        <title>Isolation of heavy metals resistant Paenibacillus silvae NC2 from Gold-Copper mine in ZiJin, China.</title>
        <authorList>
            <person name="Xu J."/>
            <person name="Mazhar H.S."/>
            <person name="Rensing C."/>
        </authorList>
    </citation>
    <scope>NUCLEOTIDE SEQUENCE [LARGE SCALE GENOMIC DNA]</scope>
    <source>
        <strain evidence="1 2">NC2</strain>
    </source>
</reference>
<proteinExistence type="predicted"/>
<dbReference type="EMBL" id="QKWW01000120">
    <property type="protein sequence ID" value="PZT52205.1"/>
    <property type="molecule type" value="Genomic_DNA"/>
</dbReference>
<dbReference type="AlphaFoldDB" id="A0A2W6N8F1"/>
<protein>
    <submittedName>
        <fullName evidence="1">Uncharacterized protein</fullName>
    </submittedName>
</protein>
<evidence type="ECO:0000313" key="1">
    <source>
        <dbReference type="EMBL" id="PZT52205.1"/>
    </source>
</evidence>
<gene>
    <name evidence="1" type="ORF">DN757_28605</name>
</gene>
<name>A0A2W6N8F1_9BACL</name>